<keyword evidence="2" id="KW-0479">Metal-binding</keyword>
<evidence type="ECO:0000256" key="6">
    <source>
        <dbReference type="ARBA" id="ARBA00023242"/>
    </source>
</evidence>
<evidence type="ECO:0000259" key="8">
    <source>
        <dbReference type="PROSITE" id="PS50048"/>
    </source>
</evidence>
<evidence type="ECO:0000256" key="7">
    <source>
        <dbReference type="SAM" id="MobiDB-lite"/>
    </source>
</evidence>
<dbReference type="Gene3D" id="4.10.240.10">
    <property type="entry name" value="Zn(2)-C6 fungal-type DNA-binding domain"/>
    <property type="match status" value="1"/>
</dbReference>
<dbReference type="InterPro" id="IPR001138">
    <property type="entry name" value="Zn2Cys6_DnaBD"/>
</dbReference>
<protein>
    <recommendedName>
        <fullName evidence="8">Zn(2)-C6 fungal-type domain-containing protein</fullName>
    </recommendedName>
</protein>
<dbReference type="SMART" id="SM00906">
    <property type="entry name" value="Fungal_trans"/>
    <property type="match status" value="1"/>
</dbReference>
<dbReference type="Proteomes" id="UP001303373">
    <property type="component" value="Chromosome 11"/>
</dbReference>
<gene>
    <name evidence="9" type="ORF">R9X50_00647700</name>
</gene>
<evidence type="ECO:0000256" key="4">
    <source>
        <dbReference type="ARBA" id="ARBA00023125"/>
    </source>
</evidence>
<dbReference type="CDD" id="cd00067">
    <property type="entry name" value="GAL4"/>
    <property type="match status" value="1"/>
</dbReference>
<evidence type="ECO:0000256" key="3">
    <source>
        <dbReference type="ARBA" id="ARBA00023015"/>
    </source>
</evidence>
<evidence type="ECO:0000313" key="10">
    <source>
        <dbReference type="Proteomes" id="UP001303373"/>
    </source>
</evidence>
<dbReference type="AlphaFoldDB" id="A0AAQ3M980"/>
<keyword evidence="3" id="KW-0805">Transcription regulation</keyword>
<dbReference type="Pfam" id="PF04082">
    <property type="entry name" value="Fungal_trans"/>
    <property type="match status" value="1"/>
</dbReference>
<dbReference type="InterPro" id="IPR036864">
    <property type="entry name" value="Zn2-C6_fun-type_DNA-bd_sf"/>
</dbReference>
<dbReference type="InterPro" id="IPR051711">
    <property type="entry name" value="Stress_Response_Reg"/>
</dbReference>
<feature type="domain" description="Zn(2)-C6 fungal-type" evidence="8">
    <location>
        <begin position="30"/>
        <end position="59"/>
    </location>
</feature>
<feature type="region of interest" description="Disordered" evidence="7">
    <location>
        <begin position="80"/>
        <end position="174"/>
    </location>
</feature>
<keyword evidence="6" id="KW-0539">Nucleus</keyword>
<sequence length="722" mass="80314">MSSSPAGAVINGGRAGRQTMAGVRKRAPNACTRCRQQKIRCSGAAPCDQCSRRRLVCHFNADDTKILVTRGFLTRLERQAATSLPSAPTETSQFRAWGEPYERLAQTDSDERHSYRARTPTDALHSGEDSQSESGGQTPGDDTNISHRNLTNPLVSHIPKYTTDSKGKPEHLGTSSNWSFGRRILSAAHEKVFAGPLPRENLLYEGRTYEIGWDGRRTTTEHENPTALPTADYALFLINAVSFHCGQLFHLFNDQDFMQKFSEFHDPNADREDEKFVLWYIHYLLILALGKAFVVRVGQGRKPPGANLFSQAMKLIPDATYLYTDALQSVELLCCAALYLQCIDKRNAAYTLIGQAMRMAVIEGWYTDIPVGHHTAAETERSREVWWTVYIMDCQMSSLIGAPLTMAEHDISARLPSFPGHPLKSQALHIHVNLAKLTTLILRTVYGEDGRWDDRFLSSIKTALTGLANMNDERHECFALDLKSPSAGISRLSAHLHLLHHSCIILTTRPLLYSFWKKRIESTATIRISARGGVRSLLQVCVASAQDSMKILAALQAQSLLESFIPFDLESAWSSALVLLITRVVDPTLLQQQGPWMHTAYSVMDEMASRGNLIAGFRRNELMQLEATLAKLPNVTPSSNEPTSPTNSTTHHSSNTVQRRESQFSVLPPHEQMPNEPFPDWEVDELSGEQLTAIADSLDLADLDWANMASVVLAGDPDYSGP</sequence>
<dbReference type="InterPro" id="IPR007219">
    <property type="entry name" value="XnlR_reg_dom"/>
</dbReference>
<dbReference type="CDD" id="cd12148">
    <property type="entry name" value="fungal_TF_MHR"/>
    <property type="match status" value="1"/>
</dbReference>
<evidence type="ECO:0000256" key="2">
    <source>
        <dbReference type="ARBA" id="ARBA00022723"/>
    </source>
</evidence>
<dbReference type="SMART" id="SM00066">
    <property type="entry name" value="GAL4"/>
    <property type="match status" value="1"/>
</dbReference>
<dbReference type="Pfam" id="PF00172">
    <property type="entry name" value="Zn_clus"/>
    <property type="match status" value="1"/>
</dbReference>
<dbReference type="GO" id="GO:0000981">
    <property type="term" value="F:DNA-binding transcription factor activity, RNA polymerase II-specific"/>
    <property type="evidence" value="ECO:0007669"/>
    <property type="project" value="InterPro"/>
</dbReference>
<dbReference type="GO" id="GO:0006351">
    <property type="term" value="P:DNA-templated transcription"/>
    <property type="evidence" value="ECO:0007669"/>
    <property type="project" value="InterPro"/>
</dbReference>
<dbReference type="GO" id="GO:0005634">
    <property type="term" value="C:nucleus"/>
    <property type="evidence" value="ECO:0007669"/>
    <property type="project" value="UniProtKB-SubCell"/>
</dbReference>
<organism evidence="9 10">
    <name type="scientific">Acrodontium crateriforme</name>
    <dbReference type="NCBI Taxonomy" id="150365"/>
    <lineage>
        <taxon>Eukaryota</taxon>
        <taxon>Fungi</taxon>
        <taxon>Dikarya</taxon>
        <taxon>Ascomycota</taxon>
        <taxon>Pezizomycotina</taxon>
        <taxon>Dothideomycetes</taxon>
        <taxon>Dothideomycetidae</taxon>
        <taxon>Mycosphaerellales</taxon>
        <taxon>Teratosphaeriaceae</taxon>
        <taxon>Acrodontium</taxon>
    </lineage>
</organism>
<dbReference type="PANTHER" id="PTHR47540">
    <property type="entry name" value="THIAMINE REPRESSIBLE GENES REGULATORY PROTEIN THI5"/>
    <property type="match status" value="1"/>
</dbReference>
<dbReference type="PROSITE" id="PS50048">
    <property type="entry name" value="ZN2_CY6_FUNGAL_2"/>
    <property type="match status" value="1"/>
</dbReference>
<dbReference type="GO" id="GO:0045944">
    <property type="term" value="P:positive regulation of transcription by RNA polymerase II"/>
    <property type="evidence" value="ECO:0007669"/>
    <property type="project" value="TreeGrafter"/>
</dbReference>
<feature type="compositionally biased region" description="Polar residues" evidence="7">
    <location>
        <begin position="80"/>
        <end position="94"/>
    </location>
</feature>
<accession>A0AAQ3M980</accession>
<proteinExistence type="predicted"/>
<dbReference type="PANTHER" id="PTHR47540:SF6">
    <property type="entry name" value="ZN(II)2CYS6 TRANSCRIPTION FACTOR (EUROFUNG)"/>
    <property type="match status" value="1"/>
</dbReference>
<feature type="compositionally biased region" description="Low complexity" evidence="7">
    <location>
        <begin position="633"/>
        <end position="657"/>
    </location>
</feature>
<keyword evidence="10" id="KW-1185">Reference proteome</keyword>
<feature type="region of interest" description="Disordered" evidence="7">
    <location>
        <begin position="1"/>
        <end position="21"/>
    </location>
</feature>
<evidence type="ECO:0000256" key="1">
    <source>
        <dbReference type="ARBA" id="ARBA00004123"/>
    </source>
</evidence>
<keyword evidence="4" id="KW-0238">DNA-binding</keyword>
<comment type="subcellular location">
    <subcellularLocation>
        <location evidence="1">Nucleus</location>
    </subcellularLocation>
</comment>
<keyword evidence="5" id="KW-0804">Transcription</keyword>
<feature type="compositionally biased region" description="Polar residues" evidence="7">
    <location>
        <begin position="140"/>
        <end position="154"/>
    </location>
</feature>
<dbReference type="GO" id="GO:0043565">
    <property type="term" value="F:sequence-specific DNA binding"/>
    <property type="evidence" value="ECO:0007669"/>
    <property type="project" value="TreeGrafter"/>
</dbReference>
<name>A0AAQ3M980_9PEZI</name>
<dbReference type="EMBL" id="CP138590">
    <property type="protein sequence ID" value="WPH03595.1"/>
    <property type="molecule type" value="Genomic_DNA"/>
</dbReference>
<dbReference type="GO" id="GO:0008270">
    <property type="term" value="F:zinc ion binding"/>
    <property type="evidence" value="ECO:0007669"/>
    <property type="project" value="InterPro"/>
</dbReference>
<evidence type="ECO:0000313" key="9">
    <source>
        <dbReference type="EMBL" id="WPH03595.1"/>
    </source>
</evidence>
<dbReference type="PROSITE" id="PS00463">
    <property type="entry name" value="ZN2_CY6_FUNGAL_1"/>
    <property type="match status" value="1"/>
</dbReference>
<evidence type="ECO:0000256" key="5">
    <source>
        <dbReference type="ARBA" id="ARBA00023163"/>
    </source>
</evidence>
<feature type="region of interest" description="Disordered" evidence="7">
    <location>
        <begin position="631"/>
        <end position="678"/>
    </location>
</feature>
<dbReference type="SUPFAM" id="SSF57701">
    <property type="entry name" value="Zn2/Cys6 DNA-binding domain"/>
    <property type="match status" value="1"/>
</dbReference>
<reference evidence="9 10" key="1">
    <citation type="submission" date="2023-11" db="EMBL/GenBank/DDBJ databases">
        <title>An acidophilic fungus is an integral part of prey digestion in a carnivorous sundew plant.</title>
        <authorList>
            <person name="Tsai I.J."/>
        </authorList>
    </citation>
    <scope>NUCLEOTIDE SEQUENCE [LARGE SCALE GENOMIC DNA]</scope>
    <source>
        <strain evidence="9">169a</strain>
    </source>
</reference>